<dbReference type="EMBL" id="CP006644">
    <property type="protein sequence ID" value="AHE55685.1"/>
    <property type="molecule type" value="Genomic_DNA"/>
</dbReference>
<accession>W0AJ47</accession>
<evidence type="ECO:0000313" key="2">
    <source>
        <dbReference type="Proteomes" id="UP000018851"/>
    </source>
</evidence>
<dbReference type="RefSeq" id="WP_025293833.1">
    <property type="nucleotide sequence ID" value="NZ_CP006644.1"/>
</dbReference>
<dbReference type="AlphaFoldDB" id="W0AJ47"/>
<reference evidence="1 2" key="1">
    <citation type="submission" date="2013-07" db="EMBL/GenBank/DDBJ databases">
        <title>Completed genome of Sphingomonas sanxanigenens NX02.</title>
        <authorList>
            <person name="Ma T."/>
            <person name="Huang H."/>
            <person name="Wu M."/>
            <person name="Li X."/>
            <person name="Li G."/>
        </authorList>
    </citation>
    <scope>NUCLEOTIDE SEQUENCE [LARGE SCALE GENOMIC DNA]</scope>
    <source>
        <strain evidence="1 2">NX02</strain>
    </source>
</reference>
<dbReference type="eggNOG" id="ENOG5033J9W">
    <property type="taxonomic scope" value="Bacteria"/>
</dbReference>
<dbReference type="HOGENOM" id="CLU_844144_0_0_5"/>
<proteinExistence type="predicted"/>
<sequence length="331" mass="36648">MNAQALNYTPKAIDALTLMQQTTPYAWSAQGLEYLTSKLRQAQTFVLPEYGQLLDRNTPRPEVPGLMMKPPFPVVAIEYPAPAASAPRQDEWTAAPCSKRIALAWDHQDDMPVGAPWQDQRGKLSDGVVVASVCWYDAYQAWMPVGAAMHIPYEGAWRDRNAEIITSAFWRDQVAAGRISPAQRKAKALTGTLIPVMPEAMQQLFGQMGTTAAFEVFQADLMDEVNAYFDMVYALACRNVRAVERPAPKFLNRQRARKGKPLLKPFHVLELAGEVMSGGGGIGSDRSGPRDHIRRGHIRRLAEGRITWVNQTMVHGRGGSVDKVYSVRAGA</sequence>
<name>W0AJ47_9SPHN</name>
<organism evidence="1 2">
    <name type="scientific">Sphingomonas sanxanigenens DSM 19645 = NX02</name>
    <dbReference type="NCBI Taxonomy" id="1123269"/>
    <lineage>
        <taxon>Bacteria</taxon>
        <taxon>Pseudomonadati</taxon>
        <taxon>Pseudomonadota</taxon>
        <taxon>Alphaproteobacteria</taxon>
        <taxon>Sphingomonadales</taxon>
        <taxon>Sphingomonadaceae</taxon>
        <taxon>Sphingomonas</taxon>
    </lineage>
</organism>
<dbReference type="KEGG" id="ssan:NX02_20130"/>
<protein>
    <submittedName>
        <fullName evidence="1">Uncharacterized protein</fullName>
    </submittedName>
</protein>
<dbReference type="Proteomes" id="UP000018851">
    <property type="component" value="Chromosome"/>
</dbReference>
<evidence type="ECO:0000313" key="1">
    <source>
        <dbReference type="EMBL" id="AHE55685.1"/>
    </source>
</evidence>
<gene>
    <name evidence="1" type="ORF">NX02_20130</name>
</gene>
<keyword evidence="2" id="KW-1185">Reference proteome</keyword>
<dbReference type="PATRIC" id="fig|1123269.5.peg.3935"/>
<dbReference type="STRING" id="1123269.NX02_20130"/>